<feature type="compositionally biased region" description="Basic residues" evidence="8">
    <location>
        <begin position="444"/>
        <end position="455"/>
    </location>
</feature>
<keyword evidence="6" id="KW-0539">Nucleus</keyword>
<dbReference type="FunFam" id="3.30.160.60:FF:000110">
    <property type="entry name" value="Zinc finger protein-like"/>
    <property type="match status" value="1"/>
</dbReference>
<dbReference type="Gene3D" id="3.30.160.60">
    <property type="entry name" value="Classic Zinc Finger"/>
    <property type="match status" value="7"/>
</dbReference>
<accession>A0ABD0L3I6</accession>
<dbReference type="PANTHER" id="PTHR16515">
    <property type="entry name" value="PR DOMAIN ZINC FINGER PROTEIN"/>
    <property type="match status" value="1"/>
</dbReference>
<feature type="region of interest" description="Disordered" evidence="8">
    <location>
        <begin position="425"/>
        <end position="455"/>
    </location>
</feature>
<dbReference type="GO" id="GO:0005634">
    <property type="term" value="C:nucleus"/>
    <property type="evidence" value="ECO:0007669"/>
    <property type="project" value="UniProtKB-SubCell"/>
</dbReference>
<feature type="compositionally biased region" description="Low complexity" evidence="8">
    <location>
        <begin position="269"/>
        <end position="279"/>
    </location>
</feature>
<dbReference type="SMART" id="SM00355">
    <property type="entry name" value="ZnF_C2H2"/>
    <property type="match status" value="10"/>
</dbReference>
<dbReference type="PROSITE" id="PS00028">
    <property type="entry name" value="ZINC_FINGER_C2H2_1"/>
    <property type="match status" value="8"/>
</dbReference>
<comment type="caution">
    <text evidence="10">The sequence shown here is derived from an EMBL/GenBank/DDBJ whole genome shotgun (WGS) entry which is preliminary data.</text>
</comment>
<name>A0ABD0L3I6_9CAEN</name>
<feature type="domain" description="C2H2-type" evidence="9">
    <location>
        <begin position="543"/>
        <end position="570"/>
    </location>
</feature>
<dbReference type="PANTHER" id="PTHR16515:SF49">
    <property type="entry name" value="GASTRULA ZINC FINGER PROTEIN XLCGF49.1-LIKE-RELATED"/>
    <property type="match status" value="1"/>
</dbReference>
<evidence type="ECO:0000256" key="1">
    <source>
        <dbReference type="ARBA" id="ARBA00004123"/>
    </source>
</evidence>
<feature type="domain" description="C2H2-type" evidence="9">
    <location>
        <begin position="404"/>
        <end position="432"/>
    </location>
</feature>
<evidence type="ECO:0000256" key="6">
    <source>
        <dbReference type="ARBA" id="ARBA00023242"/>
    </source>
</evidence>
<keyword evidence="3" id="KW-0677">Repeat</keyword>
<reference evidence="10 11" key="1">
    <citation type="journal article" date="2023" name="Sci. Data">
        <title>Genome assembly of the Korean intertidal mud-creeper Batillaria attramentaria.</title>
        <authorList>
            <person name="Patra A.K."/>
            <person name="Ho P.T."/>
            <person name="Jun S."/>
            <person name="Lee S.J."/>
            <person name="Kim Y."/>
            <person name="Won Y.J."/>
        </authorList>
    </citation>
    <scope>NUCLEOTIDE SEQUENCE [LARGE SCALE GENOMIC DNA]</scope>
    <source>
        <strain evidence="10">Wonlab-2016</strain>
    </source>
</reference>
<dbReference type="Pfam" id="PF12874">
    <property type="entry name" value="zf-met"/>
    <property type="match status" value="1"/>
</dbReference>
<keyword evidence="5" id="KW-0862">Zinc</keyword>
<feature type="region of interest" description="Disordered" evidence="8">
    <location>
        <begin position="242"/>
        <end position="282"/>
    </location>
</feature>
<gene>
    <name evidence="10" type="ORF">BaRGS_00014929</name>
</gene>
<dbReference type="InterPro" id="IPR036236">
    <property type="entry name" value="Znf_C2H2_sf"/>
</dbReference>
<dbReference type="AlphaFoldDB" id="A0ABD0L3I6"/>
<evidence type="ECO:0000259" key="9">
    <source>
        <dbReference type="PROSITE" id="PS50157"/>
    </source>
</evidence>
<dbReference type="Pfam" id="PF00096">
    <property type="entry name" value="zf-C2H2"/>
    <property type="match status" value="5"/>
</dbReference>
<feature type="domain" description="C2H2-type" evidence="9">
    <location>
        <begin position="571"/>
        <end position="599"/>
    </location>
</feature>
<evidence type="ECO:0000256" key="8">
    <source>
        <dbReference type="SAM" id="MobiDB-lite"/>
    </source>
</evidence>
<feature type="compositionally biased region" description="Low complexity" evidence="8">
    <location>
        <begin position="251"/>
        <end position="262"/>
    </location>
</feature>
<evidence type="ECO:0000256" key="7">
    <source>
        <dbReference type="PROSITE-ProRule" id="PRU00042"/>
    </source>
</evidence>
<feature type="domain" description="C2H2-type" evidence="9">
    <location>
        <begin position="515"/>
        <end position="542"/>
    </location>
</feature>
<comment type="subcellular location">
    <subcellularLocation>
        <location evidence="1">Nucleus</location>
    </subcellularLocation>
</comment>
<dbReference type="SUPFAM" id="SSF57667">
    <property type="entry name" value="beta-beta-alpha zinc fingers"/>
    <property type="match status" value="5"/>
</dbReference>
<evidence type="ECO:0000256" key="2">
    <source>
        <dbReference type="ARBA" id="ARBA00022723"/>
    </source>
</evidence>
<proteinExistence type="predicted"/>
<feature type="region of interest" description="Disordered" evidence="8">
    <location>
        <begin position="114"/>
        <end position="135"/>
    </location>
</feature>
<dbReference type="InterPro" id="IPR050331">
    <property type="entry name" value="Zinc_finger"/>
</dbReference>
<dbReference type="InterPro" id="IPR013087">
    <property type="entry name" value="Znf_C2H2_type"/>
</dbReference>
<evidence type="ECO:0000256" key="3">
    <source>
        <dbReference type="ARBA" id="ARBA00022737"/>
    </source>
</evidence>
<dbReference type="GO" id="GO:0008270">
    <property type="term" value="F:zinc ion binding"/>
    <property type="evidence" value="ECO:0007669"/>
    <property type="project" value="UniProtKB-KW"/>
</dbReference>
<keyword evidence="2" id="KW-0479">Metal-binding</keyword>
<evidence type="ECO:0000256" key="5">
    <source>
        <dbReference type="ARBA" id="ARBA00022833"/>
    </source>
</evidence>
<dbReference type="FunFam" id="3.30.160.60:FF:000145">
    <property type="entry name" value="Zinc finger protein 574"/>
    <property type="match status" value="1"/>
</dbReference>
<feature type="compositionally biased region" description="Basic residues" evidence="8">
    <location>
        <begin position="425"/>
        <end position="436"/>
    </location>
</feature>
<feature type="domain" description="C2H2-type" evidence="9">
    <location>
        <begin position="376"/>
        <end position="403"/>
    </location>
</feature>
<organism evidence="10 11">
    <name type="scientific">Batillaria attramentaria</name>
    <dbReference type="NCBI Taxonomy" id="370345"/>
    <lineage>
        <taxon>Eukaryota</taxon>
        <taxon>Metazoa</taxon>
        <taxon>Spiralia</taxon>
        <taxon>Lophotrochozoa</taxon>
        <taxon>Mollusca</taxon>
        <taxon>Gastropoda</taxon>
        <taxon>Caenogastropoda</taxon>
        <taxon>Sorbeoconcha</taxon>
        <taxon>Cerithioidea</taxon>
        <taxon>Batillariidae</taxon>
        <taxon>Batillaria</taxon>
    </lineage>
</organism>
<feature type="domain" description="C2H2-type" evidence="9">
    <location>
        <begin position="348"/>
        <end position="376"/>
    </location>
</feature>
<dbReference type="PROSITE" id="PS50157">
    <property type="entry name" value="ZINC_FINGER_C2H2_2"/>
    <property type="match status" value="7"/>
</dbReference>
<keyword evidence="4 7" id="KW-0863">Zinc-finger</keyword>
<keyword evidence="11" id="KW-1185">Reference proteome</keyword>
<dbReference type="EMBL" id="JACVVK020000089">
    <property type="protein sequence ID" value="KAK7493788.1"/>
    <property type="molecule type" value="Genomic_DNA"/>
</dbReference>
<evidence type="ECO:0000313" key="11">
    <source>
        <dbReference type="Proteomes" id="UP001519460"/>
    </source>
</evidence>
<evidence type="ECO:0000313" key="10">
    <source>
        <dbReference type="EMBL" id="KAK7493788.1"/>
    </source>
</evidence>
<feature type="region of interest" description="Disordered" evidence="8">
    <location>
        <begin position="160"/>
        <end position="196"/>
    </location>
</feature>
<protein>
    <recommendedName>
        <fullName evidence="9">C2H2-type domain-containing protein</fullName>
    </recommendedName>
</protein>
<feature type="domain" description="C2H2-type" evidence="9">
    <location>
        <begin position="488"/>
        <end position="515"/>
    </location>
</feature>
<dbReference type="Proteomes" id="UP001519460">
    <property type="component" value="Unassembled WGS sequence"/>
</dbReference>
<sequence>MAEEDSVVEKQASYKPLMSVMASNKVLSPLSHGVEFMCVNVKDEDAVSTCCVCCQILSCQADSQSHRQNTSKFHHPFVCSRMCSRVLDQALAFMQGFVLCKLVCDFLDQGRKSRQGANTEQSRRSANTEDSDYSSLSMRVAKTRAACSPITAKTSLDTRFRSSVVETSRGSRKAEQLEASLPPATESRTRRQRPRQLPTTLPAEMLSIQSSRPRQCTEVDSTVKEETAAPAVCKQAEVSDLAEDVDRHSASSDTSLRDSSVLDTHDVTSHSSDVSSSGGATLVESEKTPCGICRKEFKTRKSMEIHFNKNHKKPDVKKKTACRICGKLYSRKGLINHINNQHAGEKAVECEVCGERFFRSRAYYKHLKIVHNKLDGMCDICGKHFKYANALREHMRAHAGIRDLVCELCGKSFVRITSLCDHKKLSHGHGKRRKSMAVKDKQKRELKKKPSRPRPKLAVLQCRECKKTLSDIRAWRLHMEEHKLSRTNFCEICGKGFKTQASLHNHKQQHQEKKFHCDICSKPFTYKCNMKKHRETHSEDRPFACEFCQKTFKNEKALNEHKAMHIEDRQFKCHLCGKGFSRSNNLQRHVRTMHPGLDT</sequence>
<evidence type="ECO:0000256" key="4">
    <source>
        <dbReference type="ARBA" id="ARBA00022771"/>
    </source>
</evidence>